<name>X1BTT9_9ZZZZ</name>
<dbReference type="InterPro" id="IPR025121">
    <property type="entry name" value="GTPase_HflX_N"/>
</dbReference>
<feature type="compositionally biased region" description="Basic and acidic residues" evidence="1">
    <location>
        <begin position="29"/>
        <end position="38"/>
    </location>
</feature>
<dbReference type="EMBL" id="BART01014078">
    <property type="protein sequence ID" value="GAG84572.1"/>
    <property type="molecule type" value="Genomic_DNA"/>
</dbReference>
<organism evidence="3">
    <name type="scientific">marine sediment metagenome</name>
    <dbReference type="NCBI Taxonomy" id="412755"/>
    <lineage>
        <taxon>unclassified sequences</taxon>
        <taxon>metagenomes</taxon>
        <taxon>ecological metagenomes</taxon>
    </lineage>
</organism>
<dbReference type="InterPro" id="IPR042108">
    <property type="entry name" value="GTPase_HflX_N_sf"/>
</dbReference>
<dbReference type="Gene3D" id="3.40.50.11060">
    <property type="entry name" value="GTPase HflX, N-terminal domain"/>
    <property type="match status" value="1"/>
</dbReference>
<feature type="domain" description="GTPase HflX N-terminal" evidence="2">
    <location>
        <begin position="42"/>
        <end position="89"/>
    </location>
</feature>
<dbReference type="AlphaFoldDB" id="X1BTT9"/>
<reference evidence="3" key="1">
    <citation type="journal article" date="2014" name="Front. Microbiol.">
        <title>High frequency of phylogenetically diverse reductive dehalogenase-homologous genes in deep subseafloor sedimentary metagenomes.</title>
        <authorList>
            <person name="Kawai M."/>
            <person name="Futagami T."/>
            <person name="Toyoda A."/>
            <person name="Takaki Y."/>
            <person name="Nishi S."/>
            <person name="Hori S."/>
            <person name="Arai W."/>
            <person name="Tsubouchi T."/>
            <person name="Morono Y."/>
            <person name="Uchiyama I."/>
            <person name="Ito T."/>
            <person name="Fujiyama A."/>
            <person name="Inagaki F."/>
            <person name="Takami H."/>
        </authorList>
    </citation>
    <scope>NUCLEOTIDE SEQUENCE</scope>
    <source>
        <strain evidence="3">Expedition CK06-06</strain>
    </source>
</reference>
<proteinExistence type="predicted"/>
<comment type="caution">
    <text evidence="3">The sequence shown here is derived from an EMBL/GenBank/DDBJ whole genome shotgun (WGS) entry which is preliminary data.</text>
</comment>
<sequence>MKEYTVLVSLVPTDSSHQKSKRRSLAVHKSAEEAHTSWSADERLNELEQLAKTAGAKVATKLSVKQKRIDPSFYIGRGKVEQIAKLAYRIDSNL</sequence>
<evidence type="ECO:0000256" key="1">
    <source>
        <dbReference type="SAM" id="MobiDB-lite"/>
    </source>
</evidence>
<evidence type="ECO:0000259" key="2">
    <source>
        <dbReference type="Pfam" id="PF13167"/>
    </source>
</evidence>
<accession>X1BTT9</accession>
<evidence type="ECO:0000313" key="3">
    <source>
        <dbReference type="EMBL" id="GAG84572.1"/>
    </source>
</evidence>
<gene>
    <name evidence="3" type="ORF">S01H4_28352</name>
</gene>
<feature type="region of interest" description="Disordered" evidence="1">
    <location>
        <begin position="18"/>
        <end position="38"/>
    </location>
</feature>
<feature type="non-terminal residue" evidence="3">
    <location>
        <position position="94"/>
    </location>
</feature>
<dbReference type="Pfam" id="PF13167">
    <property type="entry name" value="GTP-bdg_N"/>
    <property type="match status" value="1"/>
</dbReference>
<protein>
    <recommendedName>
        <fullName evidence="2">GTPase HflX N-terminal domain-containing protein</fullName>
    </recommendedName>
</protein>